<evidence type="ECO:0000256" key="10">
    <source>
        <dbReference type="ARBA" id="ARBA00050776"/>
    </source>
</evidence>
<evidence type="ECO:0000313" key="13">
    <source>
        <dbReference type="Proteomes" id="UP000001989"/>
    </source>
</evidence>
<dbReference type="OrthoDB" id="9804366at2"/>
<name>A0A9J9LGB4_RHIWR</name>
<dbReference type="Gene3D" id="3.40.640.10">
    <property type="entry name" value="Type I PLP-dependent aspartate aminotransferase-like (Major domain)"/>
    <property type="match status" value="1"/>
</dbReference>
<comment type="cofactor">
    <cofactor evidence="1">
        <name>pyridoxal 5'-phosphate</name>
        <dbReference type="ChEBI" id="CHEBI:597326"/>
    </cofactor>
</comment>
<dbReference type="InterPro" id="IPR015421">
    <property type="entry name" value="PyrdxlP-dep_Trfase_major"/>
</dbReference>
<dbReference type="PANTHER" id="PTHR11601">
    <property type="entry name" value="CYSTEINE DESULFURYLASE FAMILY MEMBER"/>
    <property type="match status" value="1"/>
</dbReference>
<dbReference type="Gene3D" id="1.10.260.50">
    <property type="match status" value="1"/>
</dbReference>
<dbReference type="InterPro" id="IPR015424">
    <property type="entry name" value="PyrdxlP-dep_Trfase"/>
</dbReference>
<evidence type="ECO:0000256" key="6">
    <source>
        <dbReference type="ARBA" id="ARBA00022723"/>
    </source>
</evidence>
<dbReference type="InterPro" id="IPR000192">
    <property type="entry name" value="Aminotrans_V_dom"/>
</dbReference>
<evidence type="ECO:0000256" key="1">
    <source>
        <dbReference type="ARBA" id="ARBA00001933"/>
    </source>
</evidence>
<evidence type="ECO:0000256" key="3">
    <source>
        <dbReference type="ARBA" id="ARBA00006490"/>
    </source>
</evidence>
<accession>A0A9J9LGB4</accession>
<organism evidence="12 13">
    <name type="scientific">Rhizorhabdus wittichii (strain DSM 6014 / CCUG 31198 / JCM 15750 / NBRC 105917 / EY 4224 / RW1)</name>
    <name type="common">Sphingomonas wittichii</name>
    <dbReference type="NCBI Taxonomy" id="392499"/>
    <lineage>
        <taxon>Bacteria</taxon>
        <taxon>Pseudomonadati</taxon>
        <taxon>Pseudomonadota</taxon>
        <taxon>Alphaproteobacteria</taxon>
        <taxon>Sphingomonadales</taxon>
        <taxon>Sphingomonadaceae</taxon>
        <taxon>Rhizorhabdus</taxon>
    </lineage>
</organism>
<dbReference type="GO" id="GO:0008483">
    <property type="term" value="F:transaminase activity"/>
    <property type="evidence" value="ECO:0007669"/>
    <property type="project" value="UniProtKB-KW"/>
</dbReference>
<keyword evidence="9" id="KW-0411">Iron-sulfur</keyword>
<feature type="domain" description="Aminotransferase class V" evidence="11">
    <location>
        <begin position="235"/>
        <end position="365"/>
    </location>
</feature>
<protein>
    <recommendedName>
        <fullName evidence="4">Cysteine desulfurase</fullName>
    </recommendedName>
</protein>
<evidence type="ECO:0000313" key="12">
    <source>
        <dbReference type="EMBL" id="ABQ71434.1"/>
    </source>
</evidence>
<dbReference type="InterPro" id="IPR016454">
    <property type="entry name" value="Cysteine_dSase"/>
</dbReference>
<keyword evidence="6" id="KW-0479">Metal-binding</keyword>
<dbReference type="PIRSF" id="PIRSF005572">
    <property type="entry name" value="NifS"/>
    <property type="match status" value="1"/>
</dbReference>
<dbReference type="Pfam" id="PF00266">
    <property type="entry name" value="Aminotran_5"/>
    <property type="match status" value="2"/>
</dbReference>
<dbReference type="GO" id="GO:0031071">
    <property type="term" value="F:cysteine desulfurase activity"/>
    <property type="evidence" value="ECO:0007669"/>
    <property type="project" value="UniProtKB-EC"/>
</dbReference>
<keyword evidence="12" id="KW-0032">Aminotransferase</keyword>
<feature type="domain" description="Aminotransferase class V" evidence="11">
    <location>
        <begin position="12"/>
        <end position="220"/>
    </location>
</feature>
<dbReference type="InterPro" id="IPR015422">
    <property type="entry name" value="PyrdxlP-dep_Trfase_small"/>
</dbReference>
<dbReference type="KEGG" id="swi:Swit_5326"/>
<keyword evidence="5" id="KW-0808">Transferase</keyword>
<dbReference type="GO" id="GO:0046872">
    <property type="term" value="F:metal ion binding"/>
    <property type="evidence" value="ECO:0007669"/>
    <property type="project" value="UniProtKB-KW"/>
</dbReference>
<evidence type="ECO:0000256" key="5">
    <source>
        <dbReference type="ARBA" id="ARBA00022679"/>
    </source>
</evidence>
<comment type="similarity">
    <text evidence="3">Belongs to the class-V pyridoxal-phosphate-dependent aminotransferase family. NifS/IscS subfamily.</text>
</comment>
<geneLocation type="plasmid" evidence="12 13">
    <name>pSWIT01</name>
</geneLocation>
<keyword evidence="13" id="KW-1185">Reference proteome</keyword>
<gene>
    <name evidence="12" type="ordered locus">Swit_5326</name>
</gene>
<evidence type="ECO:0000256" key="9">
    <source>
        <dbReference type="ARBA" id="ARBA00023014"/>
    </source>
</evidence>
<dbReference type="Gene3D" id="3.90.1150.10">
    <property type="entry name" value="Aspartate Aminotransferase, domain 1"/>
    <property type="match status" value="1"/>
</dbReference>
<evidence type="ECO:0000256" key="7">
    <source>
        <dbReference type="ARBA" id="ARBA00022898"/>
    </source>
</evidence>
<evidence type="ECO:0000256" key="8">
    <source>
        <dbReference type="ARBA" id="ARBA00023004"/>
    </source>
</evidence>
<proteinExistence type="inferred from homology"/>
<reference evidence="12 13" key="1">
    <citation type="journal article" date="2010" name="J. Bacteriol.">
        <title>Genome sequence of the dioxin-mineralizing bacterium Sphingomonas wittichii RW1.</title>
        <authorList>
            <person name="Miller T.R."/>
            <person name="Delcher A.L."/>
            <person name="Salzberg S.L."/>
            <person name="Saunders E."/>
            <person name="Detter J.C."/>
            <person name="Halden R.U."/>
        </authorList>
    </citation>
    <scope>NUCLEOTIDE SEQUENCE [LARGE SCALE GENOMIC DNA]</scope>
    <source>
        <strain evidence="13">DSM 6014 / CCUG 31198 / JCM 15750 / NBRC 105917 / EY 4224 / RW1</strain>
    </source>
</reference>
<dbReference type="GO" id="GO:0051536">
    <property type="term" value="F:iron-sulfur cluster binding"/>
    <property type="evidence" value="ECO:0007669"/>
    <property type="project" value="UniProtKB-KW"/>
</dbReference>
<dbReference type="AlphaFoldDB" id="A0A9J9LGB4"/>
<evidence type="ECO:0000256" key="4">
    <source>
        <dbReference type="ARBA" id="ARBA00013558"/>
    </source>
</evidence>
<keyword evidence="7" id="KW-0663">Pyridoxal phosphate</keyword>
<comment type="catalytic activity">
    <reaction evidence="10">
        <text>(sulfur carrier)-H + L-cysteine = (sulfur carrier)-SH + L-alanine</text>
        <dbReference type="Rhea" id="RHEA:43892"/>
        <dbReference type="Rhea" id="RHEA-COMP:14737"/>
        <dbReference type="Rhea" id="RHEA-COMP:14739"/>
        <dbReference type="ChEBI" id="CHEBI:29917"/>
        <dbReference type="ChEBI" id="CHEBI:35235"/>
        <dbReference type="ChEBI" id="CHEBI:57972"/>
        <dbReference type="ChEBI" id="CHEBI:64428"/>
        <dbReference type="EC" id="2.8.1.7"/>
    </reaction>
</comment>
<evidence type="ECO:0000259" key="11">
    <source>
        <dbReference type="Pfam" id="PF00266"/>
    </source>
</evidence>
<dbReference type="EMBL" id="CP000700">
    <property type="protein sequence ID" value="ABQ71434.1"/>
    <property type="molecule type" value="Genomic_DNA"/>
</dbReference>
<comment type="function">
    <text evidence="2">Catalyzes the removal of elemental sulfur atoms from cysteine to produce alanine. Seems to participate in the biosynthesis of the nitrogenase metalloclusters by providing the inorganic sulfur required for the Fe-S core formation.</text>
</comment>
<sequence>MAERAAPLHPPVYLDHHASTPVDPRVIEAMCEAMRTLPANPNSVEHALGRQAAAAIDVARIEVASLVGGEAQDIHFTASASDAIRKALELAIAQRGELRVAAMPVEHPAMIHALRALERQGLATVHWLQVDACAQLCRASLDAALAEGLDLVCMMAANNEVGTVYPVEEVLNACLENGVLTLVDATQAAGRIDLHPVTPLADYLVLSGHKIYGPKGIGVLNAPGSGAAVAEVFAQAGTPNVPAIIGLGVACRIAGEERVAECAHAQKLRDRLEAGLRASLDQLVVNGDLQRRLPHSLHVSIPGVTNDAMLARVSHQLALSTGAACASGAQEPSHVLRSMGLGDELADSALRLSVGRFNTEQDVDRAVQILVGAARAILSARQEHHLC</sequence>
<dbReference type="PANTHER" id="PTHR11601:SF34">
    <property type="entry name" value="CYSTEINE DESULFURASE"/>
    <property type="match status" value="1"/>
</dbReference>
<keyword evidence="8" id="KW-0408">Iron</keyword>
<evidence type="ECO:0000256" key="2">
    <source>
        <dbReference type="ARBA" id="ARBA00003120"/>
    </source>
</evidence>
<keyword evidence="12" id="KW-0614">Plasmid</keyword>
<dbReference type="Proteomes" id="UP000001989">
    <property type="component" value="Plasmid pSWIT01"/>
</dbReference>
<dbReference type="SUPFAM" id="SSF53383">
    <property type="entry name" value="PLP-dependent transferases"/>
    <property type="match status" value="1"/>
</dbReference>